<dbReference type="RefSeq" id="WP_089901786.1">
    <property type="nucleotide sequence ID" value="NZ_FOJG01000002.1"/>
</dbReference>
<dbReference type="Pfam" id="PF09965">
    <property type="entry name" value="DUF2199"/>
    <property type="match status" value="1"/>
</dbReference>
<evidence type="ECO:0000313" key="2">
    <source>
        <dbReference type="Proteomes" id="UP000199310"/>
    </source>
</evidence>
<name>A0A1I0SBN1_9BACT</name>
<organism evidence="1 2">
    <name type="scientific">Chitinophaga arvensicola</name>
    <dbReference type="NCBI Taxonomy" id="29529"/>
    <lineage>
        <taxon>Bacteria</taxon>
        <taxon>Pseudomonadati</taxon>
        <taxon>Bacteroidota</taxon>
        <taxon>Chitinophagia</taxon>
        <taxon>Chitinophagales</taxon>
        <taxon>Chitinophagaceae</taxon>
        <taxon>Chitinophaga</taxon>
    </lineage>
</organism>
<proteinExistence type="predicted"/>
<protein>
    <recommendedName>
        <fullName evidence="3">DUF2199 domain-containing protein</fullName>
    </recommendedName>
</protein>
<dbReference type="InterPro" id="IPR018697">
    <property type="entry name" value="DUF2199"/>
</dbReference>
<reference evidence="2" key="1">
    <citation type="submission" date="2016-10" db="EMBL/GenBank/DDBJ databases">
        <authorList>
            <person name="Varghese N."/>
            <person name="Submissions S."/>
        </authorList>
    </citation>
    <scope>NUCLEOTIDE SEQUENCE [LARGE SCALE GENOMIC DNA]</scope>
    <source>
        <strain evidence="2">DSM 3695</strain>
    </source>
</reference>
<dbReference type="AlphaFoldDB" id="A0A1I0SBN1"/>
<dbReference type="EMBL" id="FOJG01000002">
    <property type="protein sequence ID" value="SEW54135.1"/>
    <property type="molecule type" value="Genomic_DNA"/>
</dbReference>
<sequence length="175" mass="19926">MEQNFTYKCACCGLEYGAVPLCFGAEFPASYFSIPEEDRAERIEITESLCVIDGEHFFHRGRITIPIHDYPEDLLFNVWTSISEANFRIRMDSWEDVNRVNNAPYFGWLQTMVPGYGDTLSIKTQARETGLDTIPEIEITEEGHPLTIDQQQGISFAEALKKVDGIMREAHLGKI</sequence>
<evidence type="ECO:0000313" key="1">
    <source>
        <dbReference type="EMBL" id="SEW54135.1"/>
    </source>
</evidence>
<dbReference type="OrthoDB" id="4404538at2"/>
<accession>A0A1I0SBN1</accession>
<dbReference type="STRING" id="29529.SAMN04488122_5930"/>
<dbReference type="Proteomes" id="UP000199310">
    <property type="component" value="Unassembled WGS sequence"/>
</dbReference>
<evidence type="ECO:0008006" key="3">
    <source>
        <dbReference type="Google" id="ProtNLM"/>
    </source>
</evidence>
<gene>
    <name evidence="1" type="ORF">SAMN04488122_5930</name>
</gene>
<keyword evidence="2" id="KW-1185">Reference proteome</keyword>